<proteinExistence type="predicted"/>
<keyword evidence="4" id="KW-1185">Reference proteome</keyword>
<name>A0AAW0N4B5_9GOBI</name>
<accession>A0AAW0N4B5</accession>
<comment type="caution">
    <text evidence="3">The sequence shown here is derived from an EMBL/GenBank/DDBJ whole genome shotgun (WGS) entry which is preliminary data.</text>
</comment>
<reference evidence="4" key="1">
    <citation type="submission" date="2024-04" db="EMBL/GenBank/DDBJ databases">
        <title>Salinicola lusitanus LLJ914,a marine bacterium isolated from the Okinawa Trough.</title>
        <authorList>
            <person name="Li J."/>
        </authorList>
    </citation>
    <scope>NUCLEOTIDE SEQUENCE [LARGE SCALE GENOMIC DNA]</scope>
</reference>
<keyword evidence="2" id="KW-1133">Transmembrane helix</keyword>
<keyword evidence="2" id="KW-0812">Transmembrane</keyword>
<keyword evidence="2" id="KW-0472">Membrane</keyword>
<feature type="transmembrane region" description="Helical" evidence="2">
    <location>
        <begin position="119"/>
        <end position="139"/>
    </location>
</feature>
<gene>
    <name evidence="3" type="ORF">WMY93_024953</name>
</gene>
<sequence length="163" mass="18250">MKLDECEEGRETDEEGGVLLQQRHVPVGGGSRDGQGGGPSRVEKGRAQVRGVFIKPSTRFLQQKQNQLSVRSHSRWIYCAAAVEMDQETTAGYFDYYEYSDDENITMCDFSEWTPSYSVIPVLYMLIFILGLSGNGVVISRCGERRASAEPRTSTSGTWPWPI</sequence>
<dbReference type="Proteomes" id="UP001460270">
    <property type="component" value="Unassembled WGS sequence"/>
</dbReference>
<dbReference type="EMBL" id="JBBPFD010000018">
    <property type="protein sequence ID" value="KAK7889393.1"/>
    <property type="molecule type" value="Genomic_DNA"/>
</dbReference>
<dbReference type="Gene3D" id="6.20.400.20">
    <property type="match status" value="1"/>
</dbReference>
<evidence type="ECO:0000313" key="4">
    <source>
        <dbReference type="Proteomes" id="UP001460270"/>
    </source>
</evidence>
<protein>
    <submittedName>
        <fullName evidence="3">Uncharacterized protein</fullName>
    </submittedName>
</protein>
<organism evidence="3 4">
    <name type="scientific">Mugilogobius chulae</name>
    <name type="common">yellowstripe goby</name>
    <dbReference type="NCBI Taxonomy" id="88201"/>
    <lineage>
        <taxon>Eukaryota</taxon>
        <taxon>Metazoa</taxon>
        <taxon>Chordata</taxon>
        <taxon>Craniata</taxon>
        <taxon>Vertebrata</taxon>
        <taxon>Euteleostomi</taxon>
        <taxon>Actinopterygii</taxon>
        <taxon>Neopterygii</taxon>
        <taxon>Teleostei</taxon>
        <taxon>Neoteleostei</taxon>
        <taxon>Acanthomorphata</taxon>
        <taxon>Gobiaria</taxon>
        <taxon>Gobiiformes</taxon>
        <taxon>Gobioidei</taxon>
        <taxon>Gobiidae</taxon>
        <taxon>Gobionellinae</taxon>
        <taxon>Mugilogobius</taxon>
    </lineage>
</organism>
<dbReference type="AlphaFoldDB" id="A0AAW0N4B5"/>
<feature type="region of interest" description="Disordered" evidence="1">
    <location>
        <begin position="1"/>
        <end position="43"/>
    </location>
</feature>
<evidence type="ECO:0000256" key="1">
    <source>
        <dbReference type="SAM" id="MobiDB-lite"/>
    </source>
</evidence>
<evidence type="ECO:0000256" key="2">
    <source>
        <dbReference type="SAM" id="Phobius"/>
    </source>
</evidence>
<evidence type="ECO:0000313" key="3">
    <source>
        <dbReference type="EMBL" id="KAK7889393.1"/>
    </source>
</evidence>
<feature type="compositionally biased region" description="Gly residues" evidence="1">
    <location>
        <begin position="27"/>
        <end position="39"/>
    </location>
</feature>
<feature type="compositionally biased region" description="Acidic residues" evidence="1">
    <location>
        <begin position="1"/>
        <end position="16"/>
    </location>
</feature>